<evidence type="ECO:0000313" key="2">
    <source>
        <dbReference type="Proteomes" id="UP000518266"/>
    </source>
</evidence>
<dbReference type="EMBL" id="JAAKFY010000027">
    <property type="protein sequence ID" value="KAF3832768.1"/>
    <property type="molecule type" value="Genomic_DNA"/>
</dbReference>
<keyword evidence="2" id="KW-1185">Reference proteome</keyword>
<sequence length="96" mass="10581">MIRPTGYSDELQAPQVGAELLKLEGELYILVRFVTVQQGRVRLVDGAALYLTSGDKVHSVELLFPPGGSICPGTHDIHLVPNLRIQDQTLTWNKSV</sequence>
<organism evidence="1 2">
    <name type="scientific">Dissostichus mawsoni</name>
    <name type="common">Antarctic cod</name>
    <dbReference type="NCBI Taxonomy" id="36200"/>
    <lineage>
        <taxon>Eukaryota</taxon>
        <taxon>Metazoa</taxon>
        <taxon>Chordata</taxon>
        <taxon>Craniata</taxon>
        <taxon>Vertebrata</taxon>
        <taxon>Euteleostomi</taxon>
        <taxon>Actinopterygii</taxon>
        <taxon>Neopterygii</taxon>
        <taxon>Teleostei</taxon>
        <taxon>Neoteleostei</taxon>
        <taxon>Acanthomorphata</taxon>
        <taxon>Eupercaria</taxon>
        <taxon>Perciformes</taxon>
        <taxon>Notothenioidei</taxon>
        <taxon>Nototheniidae</taxon>
        <taxon>Dissostichus</taxon>
    </lineage>
</organism>
<comment type="caution">
    <text evidence="1">The sequence shown here is derived from an EMBL/GenBank/DDBJ whole genome shotgun (WGS) entry which is preliminary data.</text>
</comment>
<name>A0A7J5X8H9_DISMA</name>
<accession>A0A7J5X8H9</accession>
<proteinExistence type="predicted"/>
<protein>
    <submittedName>
        <fullName evidence="1">Uncharacterized protein</fullName>
    </submittedName>
</protein>
<gene>
    <name evidence="1" type="ORF">F7725_026433</name>
</gene>
<dbReference type="AlphaFoldDB" id="A0A7J5X8H9"/>
<dbReference type="Proteomes" id="UP000518266">
    <property type="component" value="Unassembled WGS sequence"/>
</dbReference>
<reference evidence="1 2" key="1">
    <citation type="submission" date="2020-03" db="EMBL/GenBank/DDBJ databases">
        <title>Dissostichus mawsoni Genome sequencing and assembly.</title>
        <authorList>
            <person name="Park H."/>
        </authorList>
    </citation>
    <scope>NUCLEOTIDE SEQUENCE [LARGE SCALE GENOMIC DNA]</scope>
    <source>
        <strain evidence="1">DM0001</strain>
        <tissue evidence="1">Muscle</tissue>
    </source>
</reference>
<evidence type="ECO:0000313" key="1">
    <source>
        <dbReference type="EMBL" id="KAF3832768.1"/>
    </source>
</evidence>